<sequence>MAPGQVCIRPTPGLFGMRDGCRALPRRPDDDPHADFFTRHTKDAENGGEKRALAPADSITRSLSTSTKATCAAHRAHLSASDKTVEGDCWVRPSHTAGTLIDDNDDDCPLDTQSTSRPAAKFDNFDPPNKPNNTRHPDKPALPDKHHTPRHAPIANCPLPAMWRTGLLYLDRGDSSILNALRNAGYDTQNQPTSPSRTPRRFSIASDTESALESKLKHDMKAHPGVQHWVMPSDVNGLKFASPRASPRARAIDPADALGLATDATLFEEPVLYSLDRIKEDANNPGYFPYEELQKSPSLKSDSEEPVQVHKRRPSHLRTPSTPTIESRLASAQKASRSLPLRAKTNEGLLQLQANTSKPQRSANTHQRRISLGLPIKAANAPSENQRLSSPTNTRSLHPATPKRLTKKTGTATAIQQERDLEYKHRHTFIGTASLDDFLEVLDVSPDHITNKDAIIRAFILLASSERLLARQASLKPDGWSVLSRTSAETVNSDYVEQAHAKLGSIVLRQFLDLITFNEDEEANAMSVVEAFTAASHLDTQASKASGSKAKAFRKWMVKAQSQ</sequence>
<accession>A0A9Q8Z903</accession>
<evidence type="ECO:0000256" key="1">
    <source>
        <dbReference type="SAM" id="MobiDB-lite"/>
    </source>
</evidence>
<feature type="region of interest" description="Disordered" evidence="1">
    <location>
        <begin position="25"/>
        <end position="50"/>
    </location>
</feature>
<proteinExistence type="predicted"/>
<reference evidence="2" key="1">
    <citation type="submission" date="2021-12" db="EMBL/GenBank/DDBJ databases">
        <title>Curvularia clavata genome.</title>
        <authorList>
            <person name="Cao Y."/>
        </authorList>
    </citation>
    <scope>NUCLEOTIDE SEQUENCE</scope>
    <source>
        <strain evidence="2">Yc1106</strain>
    </source>
</reference>
<dbReference type="Proteomes" id="UP001056012">
    <property type="component" value="Chromosome 4"/>
</dbReference>
<organism evidence="2 3">
    <name type="scientific">Curvularia clavata</name>
    <dbReference type="NCBI Taxonomy" id="95742"/>
    <lineage>
        <taxon>Eukaryota</taxon>
        <taxon>Fungi</taxon>
        <taxon>Dikarya</taxon>
        <taxon>Ascomycota</taxon>
        <taxon>Pezizomycotina</taxon>
        <taxon>Dothideomycetes</taxon>
        <taxon>Pleosporomycetidae</taxon>
        <taxon>Pleosporales</taxon>
        <taxon>Pleosporineae</taxon>
        <taxon>Pleosporaceae</taxon>
        <taxon>Curvularia</taxon>
    </lineage>
</organism>
<feature type="region of interest" description="Disordered" evidence="1">
    <location>
        <begin position="374"/>
        <end position="410"/>
    </location>
</feature>
<feature type="compositionally biased region" description="Basic and acidic residues" evidence="1">
    <location>
        <begin position="135"/>
        <end position="146"/>
    </location>
</feature>
<dbReference type="AlphaFoldDB" id="A0A9Q8Z903"/>
<feature type="compositionally biased region" description="Basic and acidic residues" evidence="1">
    <location>
        <begin position="26"/>
        <end position="50"/>
    </location>
</feature>
<name>A0A9Q8Z903_CURCL</name>
<evidence type="ECO:0000313" key="3">
    <source>
        <dbReference type="Proteomes" id="UP001056012"/>
    </source>
</evidence>
<dbReference type="OrthoDB" id="3786670at2759"/>
<feature type="compositionally biased region" description="Polar residues" evidence="1">
    <location>
        <begin position="382"/>
        <end position="396"/>
    </location>
</feature>
<evidence type="ECO:0000313" key="2">
    <source>
        <dbReference type="EMBL" id="USP78687.1"/>
    </source>
</evidence>
<gene>
    <name evidence="2" type="ORF">yc1106_05961</name>
</gene>
<dbReference type="VEuPathDB" id="FungiDB:yc1106_05961"/>
<feature type="region of interest" description="Disordered" evidence="1">
    <location>
        <begin position="100"/>
        <end position="153"/>
    </location>
</feature>
<dbReference type="EMBL" id="CP089277">
    <property type="protein sequence ID" value="USP78687.1"/>
    <property type="molecule type" value="Genomic_DNA"/>
</dbReference>
<keyword evidence="3" id="KW-1185">Reference proteome</keyword>
<protein>
    <submittedName>
        <fullName evidence="2">Uncharacterized protein</fullName>
    </submittedName>
</protein>
<feature type="region of interest" description="Disordered" evidence="1">
    <location>
        <begin position="286"/>
        <end position="342"/>
    </location>
</feature>